<dbReference type="Proteomes" id="UP000295444">
    <property type="component" value="Unassembled WGS sequence"/>
</dbReference>
<dbReference type="PANTHER" id="PTHR43437:SF3">
    <property type="entry name" value="HYDROXYACYL-THIOESTER DEHYDRATASE TYPE 2, MITOCHONDRIAL"/>
    <property type="match status" value="1"/>
</dbReference>
<dbReference type="InterPro" id="IPR002539">
    <property type="entry name" value="MaoC-like_dom"/>
</dbReference>
<gene>
    <name evidence="3" type="ORF">EV186_10893</name>
</gene>
<comment type="caution">
    <text evidence="3">The sequence shown here is derived from an EMBL/GenBank/DDBJ whole genome shotgun (WGS) entry which is preliminary data.</text>
</comment>
<dbReference type="EMBL" id="SNXZ01000008">
    <property type="protein sequence ID" value="TDP91883.1"/>
    <property type="molecule type" value="Genomic_DNA"/>
</dbReference>
<dbReference type="OrthoDB" id="9800237at2"/>
<reference evidence="3 4" key="1">
    <citation type="submission" date="2019-03" db="EMBL/GenBank/DDBJ databases">
        <title>Genomic Encyclopedia of Type Strains, Phase IV (KMG-IV): sequencing the most valuable type-strain genomes for metagenomic binning, comparative biology and taxonomic classification.</title>
        <authorList>
            <person name="Goeker M."/>
        </authorList>
    </citation>
    <scope>NUCLEOTIDE SEQUENCE [LARGE SCALE GENOMIC DNA]</scope>
    <source>
        <strain evidence="3 4">DSM 45361</strain>
    </source>
</reference>
<dbReference type="SUPFAM" id="SSF54637">
    <property type="entry name" value="Thioesterase/thiol ester dehydrase-isomerase"/>
    <property type="match status" value="1"/>
</dbReference>
<feature type="domain" description="MaoC-like" evidence="2">
    <location>
        <begin position="20"/>
        <end position="117"/>
    </location>
</feature>
<dbReference type="CDD" id="cd03441">
    <property type="entry name" value="R_hydratase_like"/>
    <property type="match status" value="1"/>
</dbReference>
<protein>
    <submittedName>
        <fullName evidence="3">Acyl dehydratase</fullName>
    </submittedName>
</protein>
<evidence type="ECO:0000256" key="1">
    <source>
        <dbReference type="ARBA" id="ARBA00005254"/>
    </source>
</evidence>
<proteinExistence type="inferred from homology"/>
<evidence type="ECO:0000313" key="4">
    <source>
        <dbReference type="Proteomes" id="UP000295444"/>
    </source>
</evidence>
<evidence type="ECO:0000259" key="2">
    <source>
        <dbReference type="Pfam" id="PF01575"/>
    </source>
</evidence>
<evidence type="ECO:0000313" key="3">
    <source>
        <dbReference type="EMBL" id="TDP91883.1"/>
    </source>
</evidence>
<name>A0A4R6RY71_LABRH</name>
<keyword evidence="4" id="KW-1185">Reference proteome</keyword>
<dbReference type="Pfam" id="PF01575">
    <property type="entry name" value="MaoC_dehydratas"/>
    <property type="match status" value="1"/>
</dbReference>
<dbReference type="InterPro" id="IPR029069">
    <property type="entry name" value="HotDog_dom_sf"/>
</dbReference>
<dbReference type="InterPro" id="IPR050965">
    <property type="entry name" value="UPF0336/Enoyl-CoA_hydratase"/>
</dbReference>
<dbReference type="AlphaFoldDB" id="A0A4R6RY71"/>
<organism evidence="3 4">
    <name type="scientific">Labedaea rhizosphaerae</name>
    <dbReference type="NCBI Taxonomy" id="598644"/>
    <lineage>
        <taxon>Bacteria</taxon>
        <taxon>Bacillati</taxon>
        <taxon>Actinomycetota</taxon>
        <taxon>Actinomycetes</taxon>
        <taxon>Pseudonocardiales</taxon>
        <taxon>Pseudonocardiaceae</taxon>
        <taxon>Labedaea</taxon>
    </lineage>
</organism>
<dbReference type="Gene3D" id="3.10.129.10">
    <property type="entry name" value="Hotdog Thioesterase"/>
    <property type="match status" value="1"/>
</dbReference>
<dbReference type="GO" id="GO:0006633">
    <property type="term" value="P:fatty acid biosynthetic process"/>
    <property type="evidence" value="ECO:0007669"/>
    <property type="project" value="TreeGrafter"/>
</dbReference>
<dbReference type="GO" id="GO:0019171">
    <property type="term" value="F:(3R)-hydroxyacyl-[acyl-carrier-protein] dehydratase activity"/>
    <property type="evidence" value="ECO:0007669"/>
    <property type="project" value="TreeGrafter"/>
</dbReference>
<dbReference type="PANTHER" id="PTHR43437">
    <property type="entry name" value="HYDROXYACYL-THIOESTER DEHYDRATASE TYPE 2, MITOCHONDRIAL-RELATED"/>
    <property type="match status" value="1"/>
</dbReference>
<comment type="similarity">
    <text evidence="1">Belongs to the enoyl-CoA hydratase/isomerase family.</text>
</comment>
<accession>A0A4R6RY71</accession>
<sequence length="135" mass="13915">MRAPVRVSVGGHVAPASVGPITATDIVRFAGAGGDFNPLHHDPEFAAAAGYPGVIAMGQLQAGMLAGWLADWCGVEHLRELEVRFVAPVRPGDTLTFAGEVNGVDPAERLANLTLTASVEGKPVVQATAIVHVAD</sequence>
<dbReference type="RefSeq" id="WP_133853461.1">
    <property type="nucleotide sequence ID" value="NZ_SNXZ01000008.1"/>
</dbReference>